<dbReference type="InterPro" id="IPR003307">
    <property type="entry name" value="W2_domain"/>
</dbReference>
<dbReference type="GO" id="GO:0005085">
    <property type="term" value="F:guanyl-nucleotide exchange factor activity"/>
    <property type="evidence" value="ECO:0007669"/>
    <property type="project" value="InterPro"/>
</dbReference>
<dbReference type="InterPro" id="IPR056764">
    <property type="entry name" value="LbH_EIF2B3/5"/>
</dbReference>
<evidence type="ECO:0000256" key="7">
    <source>
        <dbReference type="ARBA" id="ARBA00044345"/>
    </source>
</evidence>
<feature type="compositionally biased region" description="Low complexity" evidence="9">
    <location>
        <begin position="83"/>
        <end position="139"/>
    </location>
</feature>
<evidence type="ECO:0000313" key="12">
    <source>
        <dbReference type="Proteomes" id="UP000663853"/>
    </source>
</evidence>
<evidence type="ECO:0000256" key="9">
    <source>
        <dbReference type="SAM" id="MobiDB-lite"/>
    </source>
</evidence>
<evidence type="ECO:0000313" key="11">
    <source>
        <dbReference type="EMBL" id="CAE6520631.1"/>
    </source>
</evidence>
<proteinExistence type="inferred from homology"/>
<evidence type="ECO:0000256" key="3">
    <source>
        <dbReference type="ARBA" id="ARBA00022490"/>
    </source>
</evidence>
<dbReference type="SUPFAM" id="SSF51161">
    <property type="entry name" value="Trimeric LpxA-like enzymes"/>
    <property type="match status" value="1"/>
</dbReference>
<dbReference type="SUPFAM" id="SSF48371">
    <property type="entry name" value="ARM repeat"/>
    <property type="match status" value="1"/>
</dbReference>
<evidence type="ECO:0000256" key="8">
    <source>
        <dbReference type="ARBA" id="ARBA00046432"/>
    </source>
</evidence>
<feature type="compositionally biased region" description="Low complexity" evidence="9">
    <location>
        <begin position="243"/>
        <end position="255"/>
    </location>
</feature>
<feature type="region of interest" description="Disordered" evidence="9">
    <location>
        <begin position="897"/>
        <end position="932"/>
    </location>
</feature>
<dbReference type="InterPro" id="IPR035543">
    <property type="entry name" value="eIF-2B_epsilon_N"/>
</dbReference>
<reference evidence="11" key="1">
    <citation type="submission" date="2021-01" db="EMBL/GenBank/DDBJ databases">
        <authorList>
            <person name="Kaushik A."/>
        </authorList>
    </citation>
    <scope>NUCLEOTIDE SEQUENCE</scope>
    <source>
        <strain evidence="11">AG6-10EEA</strain>
    </source>
</reference>
<accession>A0A8H3DGS7</accession>
<name>A0A8H3DGS7_9AGAM</name>
<dbReference type="InterPro" id="IPR005835">
    <property type="entry name" value="NTP_transferase_dom"/>
</dbReference>
<dbReference type="PANTHER" id="PTHR45887:SF1">
    <property type="entry name" value="TRANSLATION INITIATION FACTOR EIF-2B SUBUNIT EPSILON"/>
    <property type="match status" value="1"/>
</dbReference>
<dbReference type="CDD" id="cd04197">
    <property type="entry name" value="eIF-2B_epsilon_N"/>
    <property type="match status" value="1"/>
</dbReference>
<comment type="subcellular location">
    <subcellularLocation>
        <location evidence="1">Cytoplasm</location>
        <location evidence="1">Cytosol</location>
    </subcellularLocation>
</comment>
<feature type="compositionally biased region" description="Low complexity" evidence="9">
    <location>
        <begin position="202"/>
        <end position="234"/>
    </location>
</feature>
<dbReference type="Pfam" id="PF25084">
    <property type="entry name" value="LbH_EIF2B"/>
    <property type="match status" value="1"/>
</dbReference>
<dbReference type="GO" id="GO:0005851">
    <property type="term" value="C:eukaryotic translation initiation factor 2B complex"/>
    <property type="evidence" value="ECO:0007669"/>
    <property type="project" value="TreeGrafter"/>
</dbReference>
<evidence type="ECO:0000256" key="4">
    <source>
        <dbReference type="ARBA" id="ARBA00022540"/>
    </source>
</evidence>
<gene>
    <name evidence="11" type="ORF">RDB_LOCUS146585</name>
</gene>
<keyword evidence="3" id="KW-0963">Cytoplasm</keyword>
<evidence type="ECO:0000256" key="5">
    <source>
        <dbReference type="ARBA" id="ARBA00022917"/>
    </source>
</evidence>
<organism evidence="11 12">
    <name type="scientific">Rhizoctonia solani</name>
    <dbReference type="NCBI Taxonomy" id="456999"/>
    <lineage>
        <taxon>Eukaryota</taxon>
        <taxon>Fungi</taxon>
        <taxon>Dikarya</taxon>
        <taxon>Basidiomycota</taxon>
        <taxon>Agaricomycotina</taxon>
        <taxon>Agaricomycetes</taxon>
        <taxon>Cantharellales</taxon>
        <taxon>Ceratobasidiaceae</taxon>
        <taxon>Rhizoctonia</taxon>
    </lineage>
</organism>
<dbReference type="CDD" id="cd11558">
    <property type="entry name" value="W2_eIF2B_epsilon"/>
    <property type="match status" value="1"/>
</dbReference>
<evidence type="ECO:0000256" key="6">
    <source>
        <dbReference type="ARBA" id="ARBA00044144"/>
    </source>
</evidence>
<dbReference type="PANTHER" id="PTHR45887">
    <property type="entry name" value="TRANSLATION INITIATION FACTOR EIF-2B SUBUNIT EPSILON"/>
    <property type="match status" value="1"/>
</dbReference>
<dbReference type="SUPFAM" id="SSF53448">
    <property type="entry name" value="Nucleotide-diphospho-sugar transferases"/>
    <property type="match status" value="1"/>
</dbReference>
<comment type="similarity">
    <text evidence="2">Belongs to the eIF-2B gamma/epsilon subunits family.</text>
</comment>
<dbReference type="Gene3D" id="3.90.550.10">
    <property type="entry name" value="Spore Coat Polysaccharide Biosynthesis Protein SpsA, Chain A"/>
    <property type="match status" value="1"/>
</dbReference>
<dbReference type="Pfam" id="PF00483">
    <property type="entry name" value="NTP_transferase"/>
    <property type="match status" value="1"/>
</dbReference>
<feature type="compositionally biased region" description="Low complexity" evidence="9">
    <location>
        <begin position="910"/>
        <end position="923"/>
    </location>
</feature>
<comment type="caution">
    <text evidence="11">The sequence shown here is derived from an EMBL/GenBank/DDBJ whole genome shotgun (WGS) entry which is preliminary data.</text>
</comment>
<dbReference type="InterPro" id="IPR016024">
    <property type="entry name" value="ARM-type_fold"/>
</dbReference>
<feature type="compositionally biased region" description="Basic residues" evidence="9">
    <location>
        <begin position="163"/>
        <end position="172"/>
    </location>
</feature>
<dbReference type="GO" id="GO:0005829">
    <property type="term" value="C:cytosol"/>
    <property type="evidence" value="ECO:0007669"/>
    <property type="project" value="UniProtKB-SubCell"/>
</dbReference>
<dbReference type="InterPro" id="IPR051956">
    <property type="entry name" value="eIF2B_epsilon"/>
</dbReference>
<dbReference type="EMBL" id="CAJMXA010003884">
    <property type="protein sequence ID" value="CAE6520631.1"/>
    <property type="molecule type" value="Genomic_DNA"/>
</dbReference>
<comment type="subunit">
    <text evidence="8">Component of the translation initiation factor 2B (eIF2B) complex which is a heterodecamer of two sets of five different subunits: alpha, beta, gamma, delta and epsilon. Subunits alpha, beta and delta comprise a regulatory subcomplex and subunits epsilon and gamma comprise a catalytic subcomplex. Within the complex, the hexameric regulatory complex resides at the center, with the two heterodimeric catalytic subcomplexes bound on opposite sides.</text>
</comment>
<feature type="compositionally biased region" description="Basic and acidic residues" evidence="9">
    <location>
        <begin position="187"/>
        <end position="200"/>
    </location>
</feature>
<dbReference type="InterPro" id="IPR044123">
    <property type="entry name" value="W2_eIF2B_epsilon"/>
</dbReference>
<feature type="region of interest" description="Disordered" evidence="9">
    <location>
        <begin position="71"/>
        <end position="342"/>
    </location>
</feature>
<dbReference type="GO" id="GO:0031369">
    <property type="term" value="F:translation initiation factor binding"/>
    <property type="evidence" value="ECO:0007669"/>
    <property type="project" value="InterPro"/>
</dbReference>
<sequence length="1108" mass="120609">MPPLSGESVACSLFNSPFPFLSGRPHIAVDSKFLLYLIPALAALSTSEFNMSAPVETTPAPVAAEAPKVADEVTKEEAPVTSEATTTETPVIPTETTPEVKTTEPEVAVPETTAETTEATATTEAAPATEAAHLEAAPESPKPKSPGLFSKLLAPFKGDKKPKAPKSPKKEKKKEEVEAVAAPATEETPRPEEPAAKEEVTVPEAAPAEPTEPVVTEPVVEAAPEPVAAVAAPEEPVKITETPPAEEAAAAPAEAPKAEEKKVEEKKPSKAGRRLSARVTGFFKPKHKPEETSPLPAKVDENPPMIDEPAPVAPLENPTEEAKATEAPATAEETKPAEASTTPAPQVAATACLSDFTTLRLLIIDLITILFTCSAFATLHTLVCNAMSFAWNSFVIVRVSNKNLQQFAPSDMPAKNEDEDVLQAVILADSFNTKFEPLSIDTPRVLLPVCNAPLLDWTFECLASAGVGEVFVFCVAHVDQIKEAIEKSQWSKPSSGMSITTIVSREARSVGDAMRELDAKQILTSDFVLLTGDVVSNIRLDEVIREHKGRRKVSKDAIMTCVVKEVGKAHRSKPVSEKNIFVLDAHTNECVYYEYQQANPPKQKFSFLREIFDKHPDVDVRTDLMDCSIDICSVDVPVLFTENFDYQDLRKDFMHGVLTSDILGKTMHCHIARGGYAARVRDTRSYAAVSKDIISRWSFPLVPDNNHPAQHDYDYRSGNKYIAKRADLSRNSRIGKNAMIGPSTRVEDDAFITNSVLGASCEIGSGSTISGSYLFDHVHIGVGCEVVDSVIAAGVKLQRGVKLAKGCIIAKGVVLGEGTVLPPFSRVSSEQPEDVEEWEGREEVKLAPGSSAWVWPNDKYRQSVEAESEDEDDEETFANVRLGRLADTCSDIETYESDQASTLASDSESDITPPISPTSSTSELPGLPSLDAASDFQSECTQSLKRAFDEEHTVDNATIELKTLRMASNVPLPQVREAIVAFIIQKLSDEGAGRPEVKKMFTRWGGLLKQIGGYDEAETLVQFQRACCKTPERARLFPAVLTELYQNELIEEDSLTDWFMDPQSKSANSRLSHDLHATYDQLRVIGGQLLQQLRAQDSGSEEEDEDDE</sequence>
<feature type="compositionally biased region" description="Low complexity" evidence="9">
    <location>
        <begin position="325"/>
        <end position="342"/>
    </location>
</feature>
<dbReference type="Pfam" id="PF02020">
    <property type="entry name" value="W2"/>
    <property type="match status" value="1"/>
</dbReference>
<dbReference type="Proteomes" id="UP000663853">
    <property type="component" value="Unassembled WGS sequence"/>
</dbReference>
<dbReference type="AlphaFoldDB" id="A0A8H3DGS7"/>
<dbReference type="PROSITE" id="PS51363">
    <property type="entry name" value="W2"/>
    <property type="match status" value="1"/>
</dbReference>
<evidence type="ECO:0000256" key="2">
    <source>
        <dbReference type="ARBA" id="ARBA00007878"/>
    </source>
</evidence>
<dbReference type="GO" id="GO:0003743">
    <property type="term" value="F:translation initiation factor activity"/>
    <property type="evidence" value="ECO:0007669"/>
    <property type="project" value="UniProtKB-KW"/>
</dbReference>
<dbReference type="FunFam" id="3.90.550.10:FF:000066">
    <property type="entry name" value="Translation initiation factor eIF-2B subunit epsilon"/>
    <property type="match status" value="1"/>
</dbReference>
<evidence type="ECO:0000259" key="10">
    <source>
        <dbReference type="PROSITE" id="PS51363"/>
    </source>
</evidence>
<dbReference type="InterPro" id="IPR029044">
    <property type="entry name" value="Nucleotide-diphossugar_trans"/>
</dbReference>
<keyword evidence="5" id="KW-0648">Protein biosynthesis</keyword>
<protein>
    <recommendedName>
        <fullName evidence="6">Translation initiation factor eIF2B subunit epsilon</fullName>
    </recommendedName>
    <alternativeName>
        <fullName evidence="7">eIF2B GDP-GTP exchange factor subunit epsilon</fullName>
    </alternativeName>
</protein>
<feature type="compositionally biased region" description="Basic and acidic residues" evidence="9">
    <location>
        <begin position="256"/>
        <end position="268"/>
    </location>
</feature>
<dbReference type="Gene3D" id="1.25.40.180">
    <property type="match status" value="1"/>
</dbReference>
<dbReference type="Gene3D" id="2.160.10.10">
    <property type="entry name" value="Hexapeptide repeat proteins"/>
    <property type="match status" value="1"/>
</dbReference>
<dbReference type="InterPro" id="IPR011004">
    <property type="entry name" value="Trimer_LpxA-like_sf"/>
</dbReference>
<evidence type="ECO:0000256" key="1">
    <source>
        <dbReference type="ARBA" id="ARBA00004514"/>
    </source>
</evidence>
<keyword evidence="4" id="KW-0396">Initiation factor</keyword>
<feature type="domain" description="W2" evidence="10">
    <location>
        <begin position="930"/>
        <end position="1103"/>
    </location>
</feature>